<organism evidence="3 4">
    <name type="scientific">Aureitalea marina</name>
    <dbReference type="NCBI Taxonomy" id="930804"/>
    <lineage>
        <taxon>Bacteria</taxon>
        <taxon>Pseudomonadati</taxon>
        <taxon>Bacteroidota</taxon>
        <taxon>Flavobacteriia</taxon>
        <taxon>Flavobacteriales</taxon>
        <taxon>Flavobacteriaceae</taxon>
        <taxon>Aureitalea</taxon>
    </lineage>
</organism>
<dbReference type="PROSITE" id="PS00061">
    <property type="entry name" value="ADH_SHORT"/>
    <property type="match status" value="1"/>
</dbReference>
<proteinExistence type="inferred from homology"/>
<dbReference type="GO" id="GO:0016616">
    <property type="term" value="F:oxidoreductase activity, acting on the CH-OH group of donors, NAD or NADP as acceptor"/>
    <property type="evidence" value="ECO:0007669"/>
    <property type="project" value="TreeGrafter"/>
</dbReference>
<keyword evidence="4" id="KW-1185">Reference proteome</keyword>
<dbReference type="Gene3D" id="3.40.50.720">
    <property type="entry name" value="NAD(P)-binding Rossmann-like Domain"/>
    <property type="match status" value="1"/>
</dbReference>
<gene>
    <name evidence="3" type="ORF">BST85_05550</name>
</gene>
<dbReference type="AlphaFoldDB" id="A0A2S7KP73"/>
<dbReference type="PRINTS" id="PR00080">
    <property type="entry name" value="SDRFAMILY"/>
</dbReference>
<dbReference type="PANTHER" id="PTHR42760">
    <property type="entry name" value="SHORT-CHAIN DEHYDROGENASES/REDUCTASES FAMILY MEMBER"/>
    <property type="match status" value="1"/>
</dbReference>
<dbReference type="InterPro" id="IPR036291">
    <property type="entry name" value="NAD(P)-bd_dom_sf"/>
</dbReference>
<dbReference type="RefSeq" id="WP_181039968.1">
    <property type="nucleotide sequence ID" value="NZ_MQUB01000001.1"/>
</dbReference>
<evidence type="ECO:0000256" key="1">
    <source>
        <dbReference type="ARBA" id="ARBA00006484"/>
    </source>
</evidence>
<reference evidence="3 4" key="1">
    <citation type="submission" date="2016-11" db="EMBL/GenBank/DDBJ databases">
        <title>Trade-off between light-utilization and light-protection in marine flavobacteria.</title>
        <authorList>
            <person name="Kumagai Y."/>
        </authorList>
    </citation>
    <scope>NUCLEOTIDE SEQUENCE [LARGE SCALE GENOMIC DNA]</scope>
    <source>
        <strain evidence="3 4">NBRC 107741</strain>
    </source>
</reference>
<comment type="similarity">
    <text evidence="1 2">Belongs to the short-chain dehydrogenases/reductases (SDR) family.</text>
</comment>
<dbReference type="NCBIfam" id="NF005594">
    <property type="entry name" value="PRK07326.1"/>
    <property type="match status" value="1"/>
</dbReference>
<evidence type="ECO:0000256" key="2">
    <source>
        <dbReference type="RuleBase" id="RU000363"/>
    </source>
</evidence>
<dbReference type="PRINTS" id="PR00081">
    <property type="entry name" value="GDHRDH"/>
</dbReference>
<comment type="caution">
    <text evidence="3">The sequence shown here is derived from an EMBL/GenBank/DDBJ whole genome shotgun (WGS) entry which is preliminary data.</text>
</comment>
<dbReference type="EMBL" id="MQUB01000001">
    <property type="protein sequence ID" value="PQB04422.1"/>
    <property type="molecule type" value="Genomic_DNA"/>
</dbReference>
<name>A0A2S7KP73_9FLAO</name>
<dbReference type="Proteomes" id="UP000239800">
    <property type="component" value="Unassembled WGS sequence"/>
</dbReference>
<sequence>MELTGKVAFITGGTKGIGLGIAQAMMQEGIHVAITGRNAASAQEVASELNSTYSGTAKAIGISSDVRSFESQQQAVTLAVSEFGRIDFVIANAGLGHFASVEDLTIEQWKETIDTNLSGPFYTLKATLDQLIANKGYYITISSLAGTNFFGAGAAYNASKFGLTGFTQAAMIDLRKHEIKSTTIMPGSVATYFNNHVPNEEDAWKIQIEDLGQIVVDLLKIHPRTLPSKIEVRPTVPPSARK</sequence>
<evidence type="ECO:0000313" key="4">
    <source>
        <dbReference type="Proteomes" id="UP000239800"/>
    </source>
</evidence>
<dbReference type="InterPro" id="IPR002347">
    <property type="entry name" value="SDR_fam"/>
</dbReference>
<dbReference type="SUPFAM" id="SSF51735">
    <property type="entry name" value="NAD(P)-binding Rossmann-fold domains"/>
    <property type="match status" value="1"/>
</dbReference>
<protein>
    <submittedName>
        <fullName evidence="3">Short-chain dehydrogenase</fullName>
    </submittedName>
</protein>
<dbReference type="InterPro" id="IPR020904">
    <property type="entry name" value="Sc_DH/Rdtase_CS"/>
</dbReference>
<dbReference type="Pfam" id="PF00106">
    <property type="entry name" value="adh_short"/>
    <property type="match status" value="1"/>
</dbReference>
<evidence type="ECO:0000313" key="3">
    <source>
        <dbReference type="EMBL" id="PQB04422.1"/>
    </source>
</evidence>
<accession>A0A2S7KP73</accession>